<evidence type="ECO:0000313" key="6">
    <source>
        <dbReference type="Proteomes" id="UP000273244"/>
    </source>
</evidence>
<comment type="function">
    <text evidence="2">Plays an important role in DNA replication, recombination and repair. Binds to ssDNA and to an array of partner proteins to recruit them to their sites of action during DNA metabolism.</text>
</comment>
<dbReference type="PROSITE" id="PS50935">
    <property type="entry name" value="SSB"/>
    <property type="match status" value="1"/>
</dbReference>
<name>A0A428EC29_STRMT</name>
<dbReference type="GO" id="GO:0006310">
    <property type="term" value="P:DNA recombination"/>
    <property type="evidence" value="ECO:0007669"/>
    <property type="project" value="UniProtKB-UniRule"/>
</dbReference>
<dbReference type="NCBIfam" id="TIGR00621">
    <property type="entry name" value="ssb"/>
    <property type="match status" value="1"/>
</dbReference>
<protein>
    <recommendedName>
        <fullName evidence="2 3">Single-stranded DNA-binding protein</fullName>
        <shortName evidence="2">SSB</shortName>
    </recommendedName>
</protein>
<dbReference type="SUPFAM" id="SSF50249">
    <property type="entry name" value="Nucleic acid-binding proteins"/>
    <property type="match status" value="1"/>
</dbReference>
<dbReference type="Pfam" id="PF00436">
    <property type="entry name" value="SSB"/>
    <property type="match status" value="1"/>
</dbReference>
<keyword evidence="2" id="KW-0227">DNA damage</keyword>
<evidence type="ECO:0000256" key="2">
    <source>
        <dbReference type="HAMAP-Rule" id="MF_00984"/>
    </source>
</evidence>
<organism evidence="5 6">
    <name type="scientific">Streptococcus mitis</name>
    <dbReference type="NCBI Taxonomy" id="28037"/>
    <lineage>
        <taxon>Bacteria</taxon>
        <taxon>Bacillati</taxon>
        <taxon>Bacillota</taxon>
        <taxon>Bacilli</taxon>
        <taxon>Lactobacillales</taxon>
        <taxon>Streptococcaceae</taxon>
        <taxon>Streptococcus</taxon>
        <taxon>Streptococcus mitis group</taxon>
    </lineage>
</organism>
<proteinExistence type="inferred from homology"/>
<keyword evidence="1 2" id="KW-0238">DNA-binding</keyword>
<dbReference type="GO" id="GO:0006281">
    <property type="term" value="P:DNA repair"/>
    <property type="evidence" value="ECO:0007669"/>
    <property type="project" value="UniProtKB-UniRule"/>
</dbReference>
<evidence type="ECO:0000313" key="5">
    <source>
        <dbReference type="EMBL" id="RSJ07557.1"/>
    </source>
</evidence>
<dbReference type="RefSeq" id="WP_125456089.1">
    <property type="nucleotide sequence ID" value="NZ_RJOG01000005.1"/>
</dbReference>
<evidence type="ECO:0000256" key="4">
    <source>
        <dbReference type="SAM" id="MobiDB-lite"/>
    </source>
</evidence>
<gene>
    <name evidence="5" type="primary">ssb_1</name>
    <name evidence="5" type="ORF">D8837_02380</name>
</gene>
<comment type="caution">
    <text evidence="2">Lacks conserved residue(s) required for the propagation of feature annotation.</text>
</comment>
<keyword evidence="2" id="KW-0234">DNA repair</keyword>
<dbReference type="InterPro" id="IPR000424">
    <property type="entry name" value="Primosome_PriB/ssb"/>
</dbReference>
<dbReference type="PIRSF" id="PIRSF002070">
    <property type="entry name" value="SSB"/>
    <property type="match status" value="1"/>
</dbReference>
<dbReference type="EMBL" id="RJOG01000005">
    <property type="protein sequence ID" value="RSJ07557.1"/>
    <property type="molecule type" value="Genomic_DNA"/>
</dbReference>
<dbReference type="GO" id="GO:0009295">
    <property type="term" value="C:nucleoid"/>
    <property type="evidence" value="ECO:0007669"/>
    <property type="project" value="TreeGrafter"/>
</dbReference>
<keyword evidence="2" id="KW-0233">DNA recombination</keyword>
<dbReference type="InterPro" id="IPR012340">
    <property type="entry name" value="NA-bd_OB-fold"/>
</dbReference>
<dbReference type="AlphaFoldDB" id="A0A428EC29"/>
<feature type="region of interest" description="Disordered" evidence="4">
    <location>
        <begin position="107"/>
        <end position="163"/>
    </location>
</feature>
<dbReference type="HAMAP" id="MF_00984">
    <property type="entry name" value="SSB"/>
    <property type="match status" value="1"/>
</dbReference>
<accession>A0A428EC29</accession>
<evidence type="ECO:0000256" key="3">
    <source>
        <dbReference type="PIRNR" id="PIRNR002070"/>
    </source>
</evidence>
<sequence>MINNVVLVGRIVRDIDLTMTPTGTPVVNNTLAVNRPQRQSNSDQNTDFINFVVFGKQAENLSLYMKKGSLIAITGRIQTRSYEKNTGQRVYITEVIAERVQFLSSGNKREDYSNGASATNNNFHGNSEFVTSAPTNSVPNFSRDENPFGATNPLDISDDDLPF</sequence>
<feature type="compositionally biased region" description="Polar residues" evidence="4">
    <location>
        <begin position="114"/>
        <end position="140"/>
    </location>
</feature>
<dbReference type="Gene3D" id="2.40.50.140">
    <property type="entry name" value="Nucleic acid-binding proteins"/>
    <property type="match status" value="1"/>
</dbReference>
<evidence type="ECO:0000256" key="1">
    <source>
        <dbReference type="ARBA" id="ARBA00023125"/>
    </source>
</evidence>
<comment type="subunit">
    <text evidence="2">Homotetramer.</text>
</comment>
<dbReference type="GO" id="GO:0003697">
    <property type="term" value="F:single-stranded DNA binding"/>
    <property type="evidence" value="ECO:0007669"/>
    <property type="project" value="UniProtKB-UniRule"/>
</dbReference>
<dbReference type="GO" id="GO:0006260">
    <property type="term" value="P:DNA replication"/>
    <property type="evidence" value="ECO:0007669"/>
    <property type="project" value="UniProtKB-UniRule"/>
</dbReference>
<dbReference type="CDD" id="cd04496">
    <property type="entry name" value="SSB_OBF"/>
    <property type="match status" value="1"/>
</dbReference>
<dbReference type="InterPro" id="IPR011344">
    <property type="entry name" value="ssDNA-bd"/>
</dbReference>
<dbReference type="PANTHER" id="PTHR10302">
    <property type="entry name" value="SINGLE-STRANDED DNA-BINDING PROTEIN"/>
    <property type="match status" value="1"/>
</dbReference>
<dbReference type="PANTHER" id="PTHR10302:SF27">
    <property type="entry name" value="SINGLE-STRANDED DNA-BINDING PROTEIN"/>
    <property type="match status" value="1"/>
</dbReference>
<keyword evidence="2" id="KW-0235">DNA replication</keyword>
<comment type="caution">
    <text evidence="5">The sequence shown here is derived from an EMBL/GenBank/DDBJ whole genome shotgun (WGS) entry which is preliminary data.</text>
</comment>
<reference evidence="5 6" key="1">
    <citation type="submission" date="2018-11" db="EMBL/GenBank/DDBJ databases">
        <title>Species Designations Belie Phenotypic and Genotypic Heterogeneity in Oral Streptococci.</title>
        <authorList>
            <person name="Velsko I."/>
        </authorList>
    </citation>
    <scope>NUCLEOTIDE SEQUENCE [LARGE SCALE GENOMIC DNA]</scope>
    <source>
        <strain evidence="5 6">BCC07</strain>
    </source>
</reference>
<feature type="short sequence motif" description="Important for interaction with partner proteins" evidence="2">
    <location>
        <begin position="158"/>
        <end position="163"/>
    </location>
</feature>
<dbReference type="Proteomes" id="UP000273244">
    <property type="component" value="Unassembled WGS sequence"/>
</dbReference>